<dbReference type="Gene3D" id="3.40.50.720">
    <property type="entry name" value="NAD(P)-binding Rossmann-like Domain"/>
    <property type="match status" value="1"/>
</dbReference>
<dbReference type="SUPFAM" id="SSF47240">
    <property type="entry name" value="Ferritin-like"/>
    <property type="match status" value="1"/>
</dbReference>
<dbReference type="InterPro" id="IPR012348">
    <property type="entry name" value="RNR-like"/>
</dbReference>
<dbReference type="Pfam" id="PF13478">
    <property type="entry name" value="XdhC_C"/>
    <property type="match status" value="1"/>
</dbReference>
<dbReference type="Gene3D" id="1.10.620.20">
    <property type="entry name" value="Ribonucleotide Reductase, subunit A"/>
    <property type="match status" value="1"/>
</dbReference>
<evidence type="ECO:0000313" key="2">
    <source>
        <dbReference type="EMBL" id="MFC5499922.1"/>
    </source>
</evidence>
<protein>
    <submittedName>
        <fullName evidence="2">XdhC family protein</fullName>
    </submittedName>
</protein>
<dbReference type="PANTHER" id="PTHR30388:SF6">
    <property type="entry name" value="XANTHINE DEHYDROGENASE SUBUNIT A-RELATED"/>
    <property type="match status" value="1"/>
</dbReference>
<dbReference type="SMART" id="SM00746">
    <property type="entry name" value="TRASH"/>
    <property type="match status" value="1"/>
</dbReference>
<keyword evidence="3" id="KW-1185">Reference proteome</keyword>
<feature type="domain" description="TRASH" evidence="1">
    <location>
        <begin position="255"/>
        <end position="293"/>
    </location>
</feature>
<name>A0ABW0NLB6_9BURK</name>
<dbReference type="Proteomes" id="UP001596037">
    <property type="component" value="Unassembled WGS sequence"/>
</dbReference>
<dbReference type="InterPro" id="IPR052698">
    <property type="entry name" value="MoCofactor_Util/Proc"/>
</dbReference>
<reference evidence="3" key="1">
    <citation type="journal article" date="2019" name="Int. J. Syst. Evol. Microbiol.">
        <title>The Global Catalogue of Microorganisms (GCM) 10K type strain sequencing project: providing services to taxonomists for standard genome sequencing and annotation.</title>
        <authorList>
            <consortium name="The Broad Institute Genomics Platform"/>
            <consortium name="The Broad Institute Genome Sequencing Center for Infectious Disease"/>
            <person name="Wu L."/>
            <person name="Ma J."/>
        </authorList>
    </citation>
    <scope>NUCLEOTIDE SEQUENCE [LARGE SCALE GENOMIC DNA]</scope>
    <source>
        <strain evidence="3">CCUG 57401</strain>
    </source>
</reference>
<dbReference type="RefSeq" id="WP_376852169.1">
    <property type="nucleotide sequence ID" value="NZ_JBHSMF010000010.1"/>
</dbReference>
<dbReference type="Pfam" id="PF02625">
    <property type="entry name" value="XdhC_CoxI"/>
    <property type="match status" value="1"/>
</dbReference>
<dbReference type="EMBL" id="JBHSMF010000010">
    <property type="protein sequence ID" value="MFC5499922.1"/>
    <property type="molecule type" value="Genomic_DNA"/>
</dbReference>
<evidence type="ECO:0000259" key="1">
    <source>
        <dbReference type="SMART" id="SM00746"/>
    </source>
</evidence>
<dbReference type="InterPro" id="IPR027051">
    <property type="entry name" value="XdhC_Rossmann_dom"/>
</dbReference>
<dbReference type="InterPro" id="IPR011017">
    <property type="entry name" value="TRASH_dom"/>
</dbReference>
<evidence type="ECO:0000313" key="3">
    <source>
        <dbReference type="Proteomes" id="UP001596037"/>
    </source>
</evidence>
<proteinExistence type="predicted"/>
<dbReference type="PANTHER" id="PTHR30388">
    <property type="entry name" value="ALDEHYDE OXIDOREDUCTASE MOLYBDENUM COFACTOR ASSEMBLY PROTEIN"/>
    <property type="match status" value="1"/>
</dbReference>
<comment type="caution">
    <text evidence="2">The sequence shown here is derived from an EMBL/GenBank/DDBJ whole genome shotgun (WGS) entry which is preliminary data.</text>
</comment>
<sequence>MTPTDLLDHAQALNRRGERYAMVTVVRITPPTSAYVGAQAIVTADGSLTGSVGGGCARDVVVAAALEAIQSGIARLVLISNAASGAVPAGVERHPMRCASDGEIELFIQPHTPAPLLLVLGNTPAAAQARVFAEQCGFRLTDSAAGAQAEQIAIALVATQGEDDETALQAALASPARQVLLIASRRKAQGLREAMRRRGVSEQRLAAIEAPAGPDIGAHSPAHIALAAVAGAVACWTRAAAVAPAAAPLPPSYVNPVCGIEVDPAQARHVVTYGGEQFYFCCDGCRLQFEQDPGKYFAIQAGHAMAAAAA</sequence>
<accession>A0ABW0NLB6</accession>
<dbReference type="Pfam" id="PF04945">
    <property type="entry name" value="YHS"/>
    <property type="match status" value="1"/>
</dbReference>
<dbReference type="InterPro" id="IPR007029">
    <property type="entry name" value="YHS_dom"/>
</dbReference>
<gene>
    <name evidence="2" type="ORF">ACFPOE_20435</name>
</gene>
<dbReference type="InterPro" id="IPR009078">
    <property type="entry name" value="Ferritin-like_SF"/>
</dbReference>
<dbReference type="InterPro" id="IPR003777">
    <property type="entry name" value="XdhC_CoxI"/>
</dbReference>
<organism evidence="2 3">
    <name type="scientific">Caenimonas terrae</name>
    <dbReference type="NCBI Taxonomy" id="696074"/>
    <lineage>
        <taxon>Bacteria</taxon>
        <taxon>Pseudomonadati</taxon>
        <taxon>Pseudomonadota</taxon>
        <taxon>Betaproteobacteria</taxon>
        <taxon>Burkholderiales</taxon>
        <taxon>Comamonadaceae</taxon>
        <taxon>Caenimonas</taxon>
    </lineage>
</organism>